<dbReference type="PANTHER" id="PTHR34290">
    <property type="entry name" value="SI:CH73-390P7.2"/>
    <property type="match status" value="1"/>
</dbReference>
<dbReference type="InterPro" id="IPR007263">
    <property type="entry name" value="DCC1-like"/>
</dbReference>
<protein>
    <submittedName>
        <fullName evidence="1">Thiol-disulfide oxidoreductase dcc</fullName>
    </submittedName>
</protein>
<dbReference type="Pfam" id="PF04134">
    <property type="entry name" value="DCC1-like"/>
    <property type="match status" value="1"/>
</dbReference>
<dbReference type="Proteomes" id="UP000037460">
    <property type="component" value="Unassembled WGS sequence"/>
</dbReference>
<dbReference type="InterPro" id="IPR044691">
    <property type="entry name" value="DCC1_Trx"/>
</dbReference>
<dbReference type="EMBL" id="JWZX01002068">
    <property type="protein sequence ID" value="KOO31194.1"/>
    <property type="molecule type" value="Genomic_DNA"/>
</dbReference>
<keyword evidence="2" id="KW-1185">Reference proteome</keyword>
<dbReference type="AlphaFoldDB" id="A0A0M0JXB0"/>
<sequence length="206" mass="22343">MLHLLAACCAFHGPSALPRLAQQRSSTVRSAAFALPVEDARTKVLYDGKCMVCLTNKAILSWFDRRRSRLEFVNIRDPSYSPAANGNVAFEDAMAHFHVISGGRVAEGSEAVLTAYTAVGLGWLMAVLRLPIIRWFIDGVYSVVSEHRHKISKWLPGGKALASAVTQLRDVQKASAGEGCDAEEECMLDYGDEEDEKKDGGAATAA</sequence>
<name>A0A0M0JXB0_9EUKA</name>
<organism evidence="1 2">
    <name type="scientific">Chrysochromulina tobinii</name>
    <dbReference type="NCBI Taxonomy" id="1460289"/>
    <lineage>
        <taxon>Eukaryota</taxon>
        <taxon>Haptista</taxon>
        <taxon>Haptophyta</taxon>
        <taxon>Prymnesiophyceae</taxon>
        <taxon>Prymnesiales</taxon>
        <taxon>Chrysochromulinaceae</taxon>
        <taxon>Chrysochromulina</taxon>
    </lineage>
</organism>
<comment type="caution">
    <text evidence="1">The sequence shown here is derived from an EMBL/GenBank/DDBJ whole genome shotgun (WGS) entry which is preliminary data.</text>
</comment>
<dbReference type="PANTHER" id="PTHR34290:SF2">
    <property type="entry name" value="OS04G0668800 PROTEIN"/>
    <property type="match status" value="1"/>
</dbReference>
<dbReference type="GO" id="GO:0015035">
    <property type="term" value="F:protein-disulfide reductase activity"/>
    <property type="evidence" value="ECO:0007669"/>
    <property type="project" value="InterPro"/>
</dbReference>
<evidence type="ECO:0000313" key="1">
    <source>
        <dbReference type="EMBL" id="KOO31194.1"/>
    </source>
</evidence>
<gene>
    <name evidence="1" type="ORF">Ctob_007022</name>
</gene>
<evidence type="ECO:0000313" key="2">
    <source>
        <dbReference type="Proteomes" id="UP000037460"/>
    </source>
</evidence>
<proteinExistence type="predicted"/>
<dbReference type="OrthoDB" id="441708at2759"/>
<reference evidence="2" key="1">
    <citation type="journal article" date="2015" name="PLoS Genet.">
        <title>Genome Sequence and Transcriptome Analyses of Chrysochromulina tobin: Metabolic Tools for Enhanced Algal Fitness in the Prominent Order Prymnesiales (Haptophyceae).</title>
        <authorList>
            <person name="Hovde B.T."/>
            <person name="Deodato C.R."/>
            <person name="Hunsperger H.M."/>
            <person name="Ryken S.A."/>
            <person name="Yost W."/>
            <person name="Jha R.K."/>
            <person name="Patterson J."/>
            <person name="Monnat R.J. Jr."/>
            <person name="Barlow S.B."/>
            <person name="Starkenburg S.R."/>
            <person name="Cattolico R.A."/>
        </authorList>
    </citation>
    <scope>NUCLEOTIDE SEQUENCE</scope>
    <source>
        <strain evidence="2">CCMP291</strain>
    </source>
</reference>
<accession>A0A0M0JXB0</accession>